<protein>
    <submittedName>
        <fullName evidence="2">Nmd3p</fullName>
    </submittedName>
</protein>
<name>E9P9Z7_YEASX</name>
<proteinExistence type="predicted"/>
<keyword evidence="1" id="KW-0812">Transmembrane</keyword>
<dbReference type="EMBL" id="U31347">
    <property type="protein sequence ID" value="AAA74488.1"/>
    <property type="molecule type" value="Genomic_DNA"/>
</dbReference>
<accession>E9P9Z7</accession>
<keyword evidence="1" id="KW-1133">Transmembrane helix</keyword>
<reference evidence="2" key="1">
    <citation type="submission" date="1995-07" db="EMBL/GenBank/DDBJ databases">
        <authorList>
            <person name="He F."/>
            <person name="Jacobson A."/>
        </authorList>
    </citation>
    <scope>NUCLEOTIDE SEQUENCE</scope>
</reference>
<dbReference type="AlphaFoldDB" id="E9P9Z7"/>
<evidence type="ECO:0000256" key="1">
    <source>
        <dbReference type="SAM" id="Phobius"/>
    </source>
</evidence>
<gene>
    <name evidence="2" type="primary">NMD3</name>
</gene>
<evidence type="ECO:0000313" key="2">
    <source>
        <dbReference type="EMBL" id="AAA74488.1"/>
    </source>
</evidence>
<feature type="transmembrane region" description="Helical" evidence="1">
    <location>
        <begin position="15"/>
        <end position="35"/>
    </location>
</feature>
<sequence length="40" mass="4560">MEFTPIDPHQHKMLLLFYVVTVVPQSMGPLGWLCVMTVSN</sequence>
<organism evidence="2">
    <name type="scientific">Saccharomyces cerevisiae</name>
    <name type="common">Baker's yeast</name>
    <dbReference type="NCBI Taxonomy" id="4932"/>
    <lineage>
        <taxon>Eukaryota</taxon>
        <taxon>Fungi</taxon>
        <taxon>Dikarya</taxon>
        <taxon>Ascomycota</taxon>
        <taxon>Saccharomycotina</taxon>
        <taxon>Saccharomycetes</taxon>
        <taxon>Saccharomycetales</taxon>
        <taxon>Saccharomycetaceae</taxon>
        <taxon>Saccharomyces</taxon>
    </lineage>
</organism>
<keyword evidence="1" id="KW-0472">Membrane</keyword>